<accession>A0ABR7N1B0</accession>
<evidence type="ECO:0000256" key="1">
    <source>
        <dbReference type="ARBA" id="ARBA00004651"/>
    </source>
</evidence>
<evidence type="ECO:0000256" key="3">
    <source>
        <dbReference type="ARBA" id="ARBA00022692"/>
    </source>
</evidence>
<feature type="transmembrane region" description="Helical" evidence="6">
    <location>
        <begin position="284"/>
        <end position="305"/>
    </location>
</feature>
<keyword evidence="4 6" id="KW-1133">Transmembrane helix</keyword>
<evidence type="ECO:0000313" key="8">
    <source>
        <dbReference type="EMBL" id="MBC8562408.1"/>
    </source>
</evidence>
<protein>
    <submittedName>
        <fullName evidence="8">ABC transporter permease</fullName>
    </submittedName>
</protein>
<dbReference type="PANTHER" id="PTHR30287:SF2">
    <property type="entry name" value="BLL1001 PROTEIN"/>
    <property type="match status" value="1"/>
</dbReference>
<dbReference type="RefSeq" id="WP_249297816.1">
    <property type="nucleotide sequence ID" value="NZ_JACRSX010000007.1"/>
</dbReference>
<keyword evidence="2" id="KW-1003">Cell membrane</keyword>
<organism evidence="8 9">
    <name type="scientific">Jutongia huaianensis</name>
    <dbReference type="NCBI Taxonomy" id="2763668"/>
    <lineage>
        <taxon>Bacteria</taxon>
        <taxon>Bacillati</taxon>
        <taxon>Bacillota</taxon>
        <taxon>Clostridia</taxon>
        <taxon>Lachnospirales</taxon>
        <taxon>Lachnospiraceae</taxon>
        <taxon>Jutongia</taxon>
    </lineage>
</organism>
<comment type="caution">
    <text evidence="8">The sequence shown here is derived from an EMBL/GenBank/DDBJ whole genome shotgun (WGS) entry which is preliminary data.</text>
</comment>
<feature type="domain" description="ABC3 transporter permease C-terminal" evidence="7">
    <location>
        <begin position="284"/>
        <end position="403"/>
    </location>
</feature>
<gene>
    <name evidence="8" type="ORF">H8704_07165</name>
</gene>
<feature type="transmembrane region" description="Helical" evidence="6">
    <location>
        <begin position="20"/>
        <end position="40"/>
    </location>
</feature>
<evidence type="ECO:0000256" key="6">
    <source>
        <dbReference type="SAM" id="Phobius"/>
    </source>
</evidence>
<feature type="transmembrane region" description="Helical" evidence="6">
    <location>
        <begin position="688"/>
        <end position="717"/>
    </location>
</feature>
<dbReference type="Proteomes" id="UP000606193">
    <property type="component" value="Unassembled WGS sequence"/>
</dbReference>
<dbReference type="EMBL" id="JACRSX010000007">
    <property type="protein sequence ID" value="MBC8562408.1"/>
    <property type="molecule type" value="Genomic_DNA"/>
</dbReference>
<feature type="transmembrane region" description="Helical" evidence="6">
    <location>
        <begin position="737"/>
        <end position="755"/>
    </location>
</feature>
<dbReference type="InterPro" id="IPR003838">
    <property type="entry name" value="ABC3_permease_C"/>
</dbReference>
<evidence type="ECO:0000256" key="2">
    <source>
        <dbReference type="ARBA" id="ARBA00022475"/>
    </source>
</evidence>
<name>A0ABR7N1B0_9FIRM</name>
<keyword evidence="3 6" id="KW-0812">Transmembrane</keyword>
<evidence type="ECO:0000256" key="4">
    <source>
        <dbReference type="ARBA" id="ARBA00022989"/>
    </source>
</evidence>
<comment type="subcellular location">
    <subcellularLocation>
        <location evidence="1">Cell membrane</location>
        <topology evidence="1">Multi-pass membrane protein</topology>
    </subcellularLocation>
</comment>
<feature type="transmembrane region" description="Helical" evidence="6">
    <location>
        <begin position="372"/>
        <end position="398"/>
    </location>
</feature>
<dbReference type="Pfam" id="PF02687">
    <property type="entry name" value="FtsX"/>
    <property type="match status" value="2"/>
</dbReference>
<evidence type="ECO:0000259" key="7">
    <source>
        <dbReference type="Pfam" id="PF02687"/>
    </source>
</evidence>
<keyword evidence="9" id="KW-1185">Reference proteome</keyword>
<feature type="domain" description="ABC3 transporter permease C-terminal" evidence="7">
    <location>
        <begin position="649"/>
        <end position="762"/>
    </location>
</feature>
<evidence type="ECO:0000313" key="9">
    <source>
        <dbReference type="Proteomes" id="UP000606193"/>
    </source>
</evidence>
<reference evidence="8 9" key="1">
    <citation type="submission" date="2020-08" db="EMBL/GenBank/DDBJ databases">
        <title>Genome public.</title>
        <authorList>
            <person name="Liu C."/>
            <person name="Sun Q."/>
        </authorList>
    </citation>
    <scope>NUCLEOTIDE SEQUENCE [LARGE SCALE GENOMIC DNA]</scope>
    <source>
        <strain evidence="8 9">NSJ-37</strain>
    </source>
</reference>
<dbReference type="InterPro" id="IPR038766">
    <property type="entry name" value="Membrane_comp_ABC_pdt"/>
</dbReference>
<sequence length="773" mass="87964">MKNPLNKRLLRELRTEFGKYAVIFLFMVMTIGLESGDFVASDSMIATCNQRYEKYHVENGHFHLKQKMKDEAVNKIEKEDVTVYPDFYVERSYKGKDKKEKTLRIYESRDEINQLCIMDGSLPEKDNEIVIDRMFADNNKTKTGDILSIDGKDYTVSGLVSFSDYTTMFQNNSDMMFDSVNFGVAMGTKSEFESLSDRNLTYNYAWTYNAGDPADDMEEKKWSDDLLETVVDAAGEGGGATALGSMLGVLNMDNGIDDYVPRYTNQAMNFAGDDLGSDRGSMLAFLYILIAVLAFIFGVTISHTITKEATVIGTLRASGYTRGELFRHYISMPIIVTLLAALVGNILGYTYMKGVIADLYYSSYSLPKYETLWNQQAFVLTTLVPILLMLLVTGATLIRKLKLSPLQFIRRDLTKSKRKKAVKLPHFKFFNRFRLRIILQNISSYLTLIFGVFVASTILLFGMMFVPLLNNVSNISREHMAAKYQYMLKGDARTSNRDAEKFAVCTMKTYFDGYNQEEATVYGIFDDSRYIKDKLPEKGAVISSGMAEKYKLKEGDDFLLKEEYEDQLIKLQVRGILDSPTTIGVYMSHGYYEDVFDVDKDYYSAYFSNSKITDISDNKIINCITEKDMTKMAEQLKVSMGDMFTIVEAFAVVMFILVVYLLTKIILERNSTSISMVKILGYEDREIGQLYLVATSWVVLLAVLISFVLVTELIRQIFVAFMKGYSGWIPFGISKETYAQCFILAIVSYLVVAAMQMHRIKKVPMDEALKNVE</sequence>
<feature type="transmembrane region" description="Helical" evidence="6">
    <location>
        <begin position="442"/>
        <end position="469"/>
    </location>
</feature>
<dbReference type="PANTHER" id="PTHR30287">
    <property type="entry name" value="MEMBRANE COMPONENT OF PREDICTED ABC SUPERFAMILY METABOLITE UPTAKE TRANSPORTER"/>
    <property type="match status" value="1"/>
</dbReference>
<evidence type="ECO:0000256" key="5">
    <source>
        <dbReference type="ARBA" id="ARBA00023136"/>
    </source>
</evidence>
<keyword evidence="5 6" id="KW-0472">Membrane</keyword>
<feature type="transmembrane region" description="Helical" evidence="6">
    <location>
        <begin position="326"/>
        <end position="352"/>
    </location>
</feature>
<feature type="transmembrane region" description="Helical" evidence="6">
    <location>
        <begin position="643"/>
        <end position="667"/>
    </location>
</feature>
<proteinExistence type="predicted"/>